<dbReference type="Proteomes" id="UP000027142">
    <property type="component" value="Chromosome"/>
</dbReference>
<dbReference type="STRING" id="1246626.BleG1_2934"/>
<protein>
    <recommendedName>
        <fullName evidence="3">DUF1450 domain-containing protein</fullName>
    </recommendedName>
</protein>
<dbReference type="OrthoDB" id="1684419at2"/>
<evidence type="ECO:0000313" key="2">
    <source>
        <dbReference type="Proteomes" id="UP000027142"/>
    </source>
</evidence>
<gene>
    <name evidence="1" type="ORF">BleG1_2934</name>
</gene>
<keyword evidence="2" id="KW-1185">Reference proteome</keyword>
<dbReference type="Pfam" id="PF07293">
    <property type="entry name" value="DUF1450"/>
    <property type="match status" value="1"/>
</dbReference>
<proteinExistence type="predicted"/>
<dbReference type="InterPro" id="IPR009910">
    <property type="entry name" value="DUF1450"/>
</dbReference>
<dbReference type="HOGENOM" id="CLU_182025_0_0_9"/>
<organism evidence="1 2">
    <name type="scientific">Shouchella lehensis G1</name>
    <dbReference type="NCBI Taxonomy" id="1246626"/>
    <lineage>
        <taxon>Bacteria</taxon>
        <taxon>Bacillati</taxon>
        <taxon>Bacillota</taxon>
        <taxon>Bacilli</taxon>
        <taxon>Bacillales</taxon>
        <taxon>Bacillaceae</taxon>
        <taxon>Shouchella</taxon>
    </lineage>
</organism>
<name>A0A060M4N0_9BACI</name>
<accession>A0A060M4N0</accession>
<dbReference type="EMBL" id="CP003923">
    <property type="protein sequence ID" value="AIC95498.1"/>
    <property type="molecule type" value="Genomic_DNA"/>
</dbReference>
<reference evidence="1 2" key="1">
    <citation type="journal article" date="2014" name="Gene">
        <title>A comparative genomic analysis of the alkalitolerant soil bacterium Bacillus lehensis G1.</title>
        <authorList>
            <person name="Noor Y.M."/>
            <person name="Samsulrizal N.H."/>
            <person name="Jema'on N.A."/>
            <person name="Low K.O."/>
            <person name="Ramli A.N."/>
            <person name="Alias N.I."/>
            <person name="Damis S.I."/>
            <person name="Fuzi S.F."/>
            <person name="Isa M.N."/>
            <person name="Murad A.M."/>
            <person name="Raih M.F."/>
            <person name="Bakar F.D."/>
            <person name="Najimudin N."/>
            <person name="Mahadi N.M."/>
            <person name="Illias R.M."/>
        </authorList>
    </citation>
    <scope>NUCLEOTIDE SEQUENCE [LARGE SCALE GENOMIC DNA]</scope>
    <source>
        <strain evidence="1 2">G1</strain>
    </source>
</reference>
<sequence>MKMLIECCMNNIHNGTGEVLKAFHSLPHVEIVEYGCLTQCGICRQENFLFINGTFVAGETPDQLLEKINKMCFTLT</sequence>
<evidence type="ECO:0000313" key="1">
    <source>
        <dbReference type="EMBL" id="AIC95498.1"/>
    </source>
</evidence>
<dbReference type="eggNOG" id="COG4844">
    <property type="taxonomic scope" value="Bacteria"/>
</dbReference>
<dbReference type="KEGG" id="ble:BleG1_2934"/>
<dbReference type="AlphaFoldDB" id="A0A060M4N0"/>
<evidence type="ECO:0008006" key="3">
    <source>
        <dbReference type="Google" id="ProtNLM"/>
    </source>
</evidence>